<dbReference type="Proteomes" id="UP000000529">
    <property type="component" value="Chromosome"/>
</dbReference>
<dbReference type="InterPro" id="IPR006439">
    <property type="entry name" value="HAD-SF_hydro_IA"/>
</dbReference>
<dbReference type="Gene3D" id="3.40.50.1000">
    <property type="entry name" value="HAD superfamily/HAD-like"/>
    <property type="match status" value="1"/>
</dbReference>
<dbReference type="InterPro" id="IPR023198">
    <property type="entry name" value="PGP-like_dom2"/>
</dbReference>
<dbReference type="SFLD" id="SFLDS00003">
    <property type="entry name" value="Haloacid_Dehalogenase"/>
    <property type="match status" value="1"/>
</dbReference>
<evidence type="ECO:0008006" key="7">
    <source>
        <dbReference type="Google" id="ProtNLM"/>
    </source>
</evidence>
<keyword evidence="3" id="KW-0479">Metal-binding</keyword>
<dbReference type="Gene3D" id="1.10.150.240">
    <property type="entry name" value="Putative phosphatase, domain 2"/>
    <property type="match status" value="1"/>
</dbReference>
<dbReference type="HOGENOM" id="CLU_045011_13_3_0"/>
<keyword evidence="6" id="KW-1185">Reference proteome</keyword>
<dbReference type="NCBIfam" id="TIGR01509">
    <property type="entry name" value="HAD-SF-IA-v3"/>
    <property type="match status" value="1"/>
</dbReference>
<comment type="similarity">
    <text evidence="2">Belongs to the HAD-like hydrolase superfamily. CbbY/CbbZ/Gph/YieH family.</text>
</comment>
<dbReference type="PANTHER" id="PTHR46193:SF21">
    <property type="entry name" value="SLL1138 PROTEIN"/>
    <property type="match status" value="1"/>
</dbReference>
<dbReference type="PANTHER" id="PTHR46193">
    <property type="entry name" value="6-PHOSPHOGLUCONATE PHOSPHATASE"/>
    <property type="match status" value="1"/>
</dbReference>
<comment type="cofactor">
    <cofactor evidence="1">
        <name>Mg(2+)</name>
        <dbReference type="ChEBI" id="CHEBI:18420"/>
    </cofactor>
</comment>
<organism evidence="5 6">
    <name type="scientific">Protochlamydia amoebophila (strain UWE25)</name>
    <dbReference type="NCBI Taxonomy" id="264201"/>
    <lineage>
        <taxon>Bacteria</taxon>
        <taxon>Pseudomonadati</taxon>
        <taxon>Chlamydiota</taxon>
        <taxon>Chlamydiia</taxon>
        <taxon>Parachlamydiales</taxon>
        <taxon>Parachlamydiaceae</taxon>
        <taxon>Candidatus Protochlamydia</taxon>
    </lineage>
</organism>
<dbReference type="eggNOG" id="COG0637">
    <property type="taxonomic scope" value="Bacteria"/>
</dbReference>
<keyword evidence="4" id="KW-0460">Magnesium</keyword>
<accession>Q6MEE6</accession>
<dbReference type="SUPFAM" id="SSF56784">
    <property type="entry name" value="HAD-like"/>
    <property type="match status" value="1"/>
</dbReference>
<dbReference type="GO" id="GO:0046872">
    <property type="term" value="F:metal ion binding"/>
    <property type="evidence" value="ECO:0007669"/>
    <property type="project" value="UniProtKB-KW"/>
</dbReference>
<dbReference type="InterPro" id="IPR036412">
    <property type="entry name" value="HAD-like_sf"/>
</dbReference>
<protein>
    <recommendedName>
        <fullName evidence="7">FCP1 homology domain-containing protein</fullName>
    </recommendedName>
</protein>
<evidence type="ECO:0000256" key="4">
    <source>
        <dbReference type="ARBA" id="ARBA00022842"/>
    </source>
</evidence>
<evidence type="ECO:0000256" key="2">
    <source>
        <dbReference type="ARBA" id="ARBA00006171"/>
    </source>
</evidence>
<dbReference type="Pfam" id="PF13419">
    <property type="entry name" value="HAD_2"/>
    <property type="match status" value="1"/>
</dbReference>
<dbReference type="STRING" id="264201.pc0329"/>
<dbReference type="InterPro" id="IPR023214">
    <property type="entry name" value="HAD_sf"/>
</dbReference>
<dbReference type="InterPro" id="IPR041492">
    <property type="entry name" value="HAD_2"/>
</dbReference>
<dbReference type="CDD" id="cd07505">
    <property type="entry name" value="HAD_BPGM-like"/>
    <property type="match status" value="1"/>
</dbReference>
<name>Q6MEE6_PARUW</name>
<dbReference type="RefSeq" id="WP_011174879.1">
    <property type="nucleotide sequence ID" value="NC_005861.2"/>
</dbReference>
<gene>
    <name evidence="5" type="ORF">PC_RS01605</name>
</gene>
<evidence type="ECO:0000256" key="3">
    <source>
        <dbReference type="ARBA" id="ARBA00022723"/>
    </source>
</evidence>
<dbReference type="KEGG" id="pcu:PC_RS01605"/>
<evidence type="ECO:0000313" key="5">
    <source>
        <dbReference type="EMBL" id="CAF23053.1"/>
    </source>
</evidence>
<dbReference type="GO" id="GO:0003824">
    <property type="term" value="F:catalytic activity"/>
    <property type="evidence" value="ECO:0007669"/>
    <property type="project" value="UniProtKB-ARBA"/>
</dbReference>
<reference evidence="5 6" key="1">
    <citation type="journal article" date="2004" name="Science">
        <title>Illuminating the evolutionary history of chlamydiae.</title>
        <authorList>
            <person name="Horn M."/>
            <person name="Collingro A."/>
            <person name="Schmitz-Esser S."/>
            <person name="Beier C.L."/>
            <person name="Purkhold U."/>
            <person name="Fartmann B."/>
            <person name="Brandt P."/>
            <person name="Nyakatura G.J."/>
            <person name="Droege M."/>
            <person name="Frishman D."/>
            <person name="Rattei T."/>
            <person name="Mewes H."/>
            <person name="Wagner M."/>
        </authorList>
    </citation>
    <scope>NUCLEOTIDE SEQUENCE [LARGE SCALE GENOMIC DNA]</scope>
    <source>
        <strain evidence="5 6">UWE25</strain>
    </source>
</reference>
<dbReference type="OrthoDB" id="9797743at2"/>
<proteinExistence type="inferred from homology"/>
<dbReference type="SFLD" id="SFLDG01129">
    <property type="entry name" value="C1.5:_HAD__Beta-PGM__Phosphata"/>
    <property type="match status" value="1"/>
</dbReference>
<dbReference type="InterPro" id="IPR051600">
    <property type="entry name" value="Beta-PGM-like"/>
</dbReference>
<dbReference type="EMBL" id="BX908798">
    <property type="protein sequence ID" value="CAF23053.1"/>
    <property type="molecule type" value="Genomic_DNA"/>
</dbReference>
<sequence length="227" mass="26554">MNWIQHYQLFLFDFDGLLVNTEILHFQAYQKMCEQRGFKITWSFEQYSGFAHHHANGLRDAIYAQFPALYQQEPEWNILYEEKKKAFMKLLQEGRVQLMPGVSDLLLALKEANINRCVVTHSAFQLIKTIREQNPILNSIPYWITREDYIHPKPDPQCYLTAIERYAEKEDKVIGFEDSPRGLNALLQTQAKAVLVCPPNSPYLNEVLAPELSYYPNFNTITENNHP</sequence>
<evidence type="ECO:0000256" key="1">
    <source>
        <dbReference type="ARBA" id="ARBA00001946"/>
    </source>
</evidence>
<evidence type="ECO:0000313" key="6">
    <source>
        <dbReference type="Proteomes" id="UP000000529"/>
    </source>
</evidence>
<dbReference type="AlphaFoldDB" id="Q6MEE6"/>